<dbReference type="SMART" id="SM00530">
    <property type="entry name" value="HTH_XRE"/>
    <property type="match status" value="1"/>
</dbReference>
<dbReference type="CDD" id="cd00093">
    <property type="entry name" value="HTH_XRE"/>
    <property type="match status" value="1"/>
</dbReference>
<dbReference type="RefSeq" id="YP_010676975.1">
    <property type="nucleotide sequence ID" value="NC_071016.1"/>
</dbReference>
<dbReference type="Pfam" id="PF13443">
    <property type="entry name" value="HTH_26"/>
    <property type="match status" value="1"/>
</dbReference>
<proteinExistence type="predicted"/>
<evidence type="ECO:0000313" key="3">
    <source>
        <dbReference type="Proteomes" id="UP000300340"/>
    </source>
</evidence>
<evidence type="ECO:0000313" key="2">
    <source>
        <dbReference type="EMBL" id="QCQ65308.1"/>
    </source>
</evidence>
<dbReference type="EMBL" id="MK796797">
    <property type="protein sequence ID" value="QCQ65308.1"/>
    <property type="molecule type" value="Genomic_DNA"/>
</dbReference>
<protein>
    <submittedName>
        <fullName evidence="2">Putative transcriptional regulator</fullName>
    </submittedName>
</protein>
<dbReference type="InterPro" id="IPR001387">
    <property type="entry name" value="Cro/C1-type_HTH"/>
</dbReference>
<sequence>MNIKKSLNIALAKKGIKKGEFAEKLGVSRARLYAMQNQKRVNPETLTNLSKALDMEVSEFIALGEGD</sequence>
<accession>A0A4P8NFY4</accession>
<organism evidence="2 3">
    <name type="scientific">Shewanella phage X14</name>
    <dbReference type="NCBI Taxonomy" id="2576871"/>
    <lineage>
        <taxon>Viruses</taxon>
        <taxon>Duplodnaviria</taxon>
        <taxon>Heunggongvirae</taxon>
        <taxon>Uroviricota</taxon>
        <taxon>Caudoviricetes</taxon>
        <taxon>Bocovirus</taxon>
        <taxon>Bocovirus X14</taxon>
    </lineage>
</organism>
<keyword evidence="3" id="KW-1185">Reference proteome</keyword>
<dbReference type="GO" id="GO:0003677">
    <property type="term" value="F:DNA binding"/>
    <property type="evidence" value="ECO:0007669"/>
    <property type="project" value="InterPro"/>
</dbReference>
<dbReference type="Proteomes" id="UP000300340">
    <property type="component" value="Segment"/>
</dbReference>
<reference evidence="2 3" key="1">
    <citation type="submission" date="2019-04" db="EMBL/GenBank/DDBJ databases">
        <title>Characterization and complete genome sequence analysis of a novel Podoviridae phage X14.</title>
        <authorList>
            <person name="Liu Y."/>
        </authorList>
    </citation>
    <scope>NUCLEOTIDE SEQUENCE [LARGE SCALE GENOMIC DNA]</scope>
</reference>
<name>A0A4P8NFY4_9CAUD</name>
<dbReference type="SUPFAM" id="SSF47413">
    <property type="entry name" value="lambda repressor-like DNA-binding domains"/>
    <property type="match status" value="1"/>
</dbReference>
<dbReference type="KEGG" id="vg:77953341"/>
<evidence type="ECO:0000259" key="1">
    <source>
        <dbReference type="PROSITE" id="PS50943"/>
    </source>
</evidence>
<feature type="domain" description="HTH cro/C1-type" evidence="1">
    <location>
        <begin position="7"/>
        <end position="60"/>
    </location>
</feature>
<dbReference type="GeneID" id="77953341"/>
<dbReference type="Gene3D" id="1.10.260.40">
    <property type="entry name" value="lambda repressor-like DNA-binding domains"/>
    <property type="match status" value="1"/>
</dbReference>
<dbReference type="InterPro" id="IPR010982">
    <property type="entry name" value="Lambda_DNA-bd_dom_sf"/>
</dbReference>
<dbReference type="PROSITE" id="PS50943">
    <property type="entry name" value="HTH_CROC1"/>
    <property type="match status" value="1"/>
</dbReference>